<feature type="transmembrane region" description="Helical" evidence="7">
    <location>
        <begin position="278"/>
        <end position="298"/>
    </location>
</feature>
<feature type="transmembrane region" description="Helical" evidence="7">
    <location>
        <begin position="92"/>
        <end position="122"/>
    </location>
</feature>
<proteinExistence type="predicted"/>
<evidence type="ECO:0000256" key="1">
    <source>
        <dbReference type="ARBA" id="ARBA00004141"/>
    </source>
</evidence>
<dbReference type="PANTHER" id="PTHR43652:SF1">
    <property type="entry name" value="RESPONSE REGULATOR"/>
    <property type="match status" value="1"/>
</dbReference>
<feature type="transmembrane region" description="Helical" evidence="7">
    <location>
        <begin position="399"/>
        <end position="422"/>
    </location>
</feature>
<evidence type="ECO:0000313" key="9">
    <source>
        <dbReference type="EMBL" id="MDI5885816.1"/>
    </source>
</evidence>
<keyword evidence="3 7" id="KW-0812">Transmembrane</keyword>
<comment type="caution">
    <text evidence="9">The sequence shown here is derived from an EMBL/GenBank/DDBJ whole genome shotgun (WGS) entry which is preliminary data.</text>
</comment>
<evidence type="ECO:0000256" key="6">
    <source>
        <dbReference type="ARBA" id="ARBA00023136"/>
    </source>
</evidence>
<protein>
    <submittedName>
        <fullName evidence="9">SLC13 family permease</fullName>
    </submittedName>
</protein>
<dbReference type="GeneID" id="97326755"/>
<comment type="subcellular location">
    <subcellularLocation>
        <location evidence="1">Membrane</location>
        <topology evidence="1">Multi-pass membrane protein</topology>
    </subcellularLocation>
</comment>
<reference evidence="10" key="2">
    <citation type="submission" date="2023-07" db="EMBL/GenBank/DDBJ databases">
        <title>Genome-based characterization of strain KMM 296 and proposal for reclassification of Cobetia litoralis and Cobetia pacifica, and emended description of the species Cobetia amphilecti and Cobetia marina.</title>
        <authorList>
            <person name="Balabanova L."/>
            <person name="Nedashkovskaya O."/>
        </authorList>
    </citation>
    <scope>NUCLEOTIDE SEQUENCE [LARGE SCALE GENOMIC DNA]</scope>
    <source>
        <strain evidence="10">NRIC 0815</strain>
    </source>
</reference>
<feature type="domain" description="Citrate transporter-like" evidence="8">
    <location>
        <begin position="15"/>
        <end position="368"/>
    </location>
</feature>
<gene>
    <name evidence="9" type="ORF">QLT01_15835</name>
</gene>
<evidence type="ECO:0000256" key="3">
    <source>
        <dbReference type="ARBA" id="ARBA00022692"/>
    </source>
</evidence>
<feature type="transmembrane region" description="Helical" evidence="7">
    <location>
        <begin position="134"/>
        <end position="153"/>
    </location>
</feature>
<evidence type="ECO:0000256" key="7">
    <source>
        <dbReference type="SAM" id="Phobius"/>
    </source>
</evidence>
<keyword evidence="4" id="KW-0677">Repeat</keyword>
<reference evidence="9 10" key="1">
    <citation type="submission" date="2023-04" db="EMBL/GenBank/DDBJ databases">
        <authorList>
            <person name="Otstavnykh N."/>
            <person name="Seitkalieva A."/>
            <person name="Bystritskaya E."/>
        </authorList>
    </citation>
    <scope>NUCLEOTIDE SEQUENCE [LARGE SCALE GENOMIC DNA]</scope>
    <source>
        <strain evidence="9 10">NRIC 0815</strain>
    </source>
</reference>
<keyword evidence="10" id="KW-1185">Reference proteome</keyword>
<evidence type="ECO:0000256" key="5">
    <source>
        <dbReference type="ARBA" id="ARBA00022989"/>
    </source>
</evidence>
<feature type="transmembrane region" description="Helical" evidence="7">
    <location>
        <begin position="51"/>
        <end position="70"/>
    </location>
</feature>
<dbReference type="CDD" id="cd01115">
    <property type="entry name" value="SLC13_permease"/>
    <property type="match status" value="1"/>
</dbReference>
<evidence type="ECO:0000256" key="2">
    <source>
        <dbReference type="ARBA" id="ARBA00022448"/>
    </source>
</evidence>
<dbReference type="Proteomes" id="UP001229025">
    <property type="component" value="Unassembled WGS sequence"/>
</dbReference>
<dbReference type="EMBL" id="JASCSA010000017">
    <property type="protein sequence ID" value="MDI5885816.1"/>
    <property type="molecule type" value="Genomic_DNA"/>
</dbReference>
<sequence>MDAQLLTLAILMVAIVLFVSEKIPLALTAMLVLISLVLGDILTPEEAFSGFINKNVILFCAMFVVGGALFETGMANRIGGIVTHFAKTERQLLLAIMLVTAILSGFLSNTGTAAVLIPAVVGIASRSGIRRSKLLMPLAFASAMGGNLSLIGAPGNLIVDSTLSKMTDGAQSFGFFSFAMIGIPMMIFGLLYFLTIGYKLLPDRPGGDGVEMYDEQPTMAPLWKQYLALGVLVLTILAMVFDDVIGFPMHVIGVMGALLLVLAGVMKERRALEAIDSRVIFLFAGMLPMAIAMQKTGLGTMMAEHVVAYLGEAPSPRVLLSVLFVISAGLSQFMSNTATTALLAPIGGAISVGLGADPSAVLMAICIGGSCAFATPLGMPANTMVLGIGGYRFNDYVKAGLPLVVVGYLVCVVLLPIIWPFYPA</sequence>
<feature type="transmembrane region" description="Helical" evidence="7">
    <location>
        <begin position="6"/>
        <end position="39"/>
    </location>
</feature>
<evidence type="ECO:0000259" key="8">
    <source>
        <dbReference type="Pfam" id="PF03600"/>
    </source>
</evidence>
<dbReference type="InterPro" id="IPR004680">
    <property type="entry name" value="Cit_transptr-like_dom"/>
</dbReference>
<feature type="transmembrane region" description="Helical" evidence="7">
    <location>
        <begin position="360"/>
        <end position="379"/>
    </location>
</feature>
<dbReference type="InterPro" id="IPR051679">
    <property type="entry name" value="DASS-Related_Transporters"/>
</dbReference>
<keyword evidence="6 7" id="KW-0472">Membrane</keyword>
<dbReference type="Pfam" id="PF03600">
    <property type="entry name" value="CitMHS"/>
    <property type="match status" value="1"/>
</dbReference>
<evidence type="ECO:0000256" key="4">
    <source>
        <dbReference type="ARBA" id="ARBA00022737"/>
    </source>
</evidence>
<name>A0ABT6UTR8_9GAMM</name>
<feature type="transmembrane region" description="Helical" evidence="7">
    <location>
        <begin position="222"/>
        <end position="241"/>
    </location>
</feature>
<feature type="transmembrane region" description="Helical" evidence="7">
    <location>
        <begin position="318"/>
        <end position="348"/>
    </location>
</feature>
<keyword evidence="2" id="KW-0813">Transport</keyword>
<dbReference type="RefSeq" id="WP_213115290.1">
    <property type="nucleotide sequence ID" value="NZ_CP136695.1"/>
</dbReference>
<organism evidence="9 10">
    <name type="scientific">Cobetia amphilecti</name>
    <dbReference type="NCBI Taxonomy" id="1055104"/>
    <lineage>
        <taxon>Bacteria</taxon>
        <taxon>Pseudomonadati</taxon>
        <taxon>Pseudomonadota</taxon>
        <taxon>Gammaproteobacteria</taxon>
        <taxon>Oceanospirillales</taxon>
        <taxon>Halomonadaceae</taxon>
        <taxon>Cobetia</taxon>
    </lineage>
</organism>
<feature type="transmembrane region" description="Helical" evidence="7">
    <location>
        <begin position="173"/>
        <end position="201"/>
    </location>
</feature>
<accession>A0ABT6UTR8</accession>
<evidence type="ECO:0000313" key="10">
    <source>
        <dbReference type="Proteomes" id="UP001229025"/>
    </source>
</evidence>
<feature type="transmembrane region" description="Helical" evidence="7">
    <location>
        <begin position="247"/>
        <end position="266"/>
    </location>
</feature>
<dbReference type="PANTHER" id="PTHR43652">
    <property type="entry name" value="BASIC AMINO ACID ANTIPORTER YFCC-RELATED"/>
    <property type="match status" value="1"/>
</dbReference>
<keyword evidence="5 7" id="KW-1133">Transmembrane helix</keyword>